<evidence type="ECO:0000313" key="9">
    <source>
        <dbReference type="EMBL" id="KAF8567071.1"/>
    </source>
</evidence>
<dbReference type="PRINTS" id="PR00237">
    <property type="entry name" value="GPCRRHODOPSN"/>
</dbReference>
<keyword evidence="4 7" id="KW-0472">Membrane</keyword>
<dbReference type="SUPFAM" id="SSF81321">
    <property type="entry name" value="Family A G protein-coupled receptor-like"/>
    <property type="match status" value="1"/>
</dbReference>
<feature type="transmembrane region" description="Helical" evidence="7">
    <location>
        <begin position="281"/>
        <end position="300"/>
    </location>
</feature>
<feature type="transmembrane region" description="Helical" evidence="7">
    <location>
        <begin position="31"/>
        <end position="51"/>
    </location>
</feature>
<dbReference type="CDD" id="cd00637">
    <property type="entry name" value="7tm_classA_rhodopsin-like"/>
    <property type="match status" value="1"/>
</dbReference>
<evidence type="ECO:0000256" key="4">
    <source>
        <dbReference type="ARBA" id="ARBA00023136"/>
    </source>
</evidence>
<dbReference type="PROSITE" id="PS00237">
    <property type="entry name" value="G_PROTEIN_RECEP_F1_1"/>
    <property type="match status" value="1"/>
</dbReference>
<evidence type="ECO:0000256" key="1">
    <source>
        <dbReference type="ARBA" id="ARBA00004370"/>
    </source>
</evidence>
<dbReference type="GO" id="GO:0016020">
    <property type="term" value="C:membrane"/>
    <property type="evidence" value="ECO:0007669"/>
    <property type="project" value="UniProtKB-SubCell"/>
</dbReference>
<sequence>MNNSTPVCEYWNDNRAGKTYLVTLRNDPISLVQLIINLAGVLGNGLVIALLRKHALGGRLPTIFFRSQATLDLVVNTESIMFGIRSELWSVRTEWLNRLICRLWHSQFLFWYSVQLSIGNMVLIGTERFLALSFPILYQRLRPTEIAFYCMIGNAVYNVFLAIPNILETGVEAGCCVSQHDMYPMNILLSAYSIVWFVMIYVFALVLLIFIYGGIVIALRQSATISRAIQPSVAMMRFTRMAIVITVVYVTFVSYDAFAYLTGRIGLWNYHYNTIWHKLGMLSVSLNSFANPYIYYLFVLHDSLKRKFKTKSFKMRIVSNHWQDSQNSQQSNHIKSKQSGLLNDQ</sequence>
<feature type="region of interest" description="Disordered" evidence="6">
    <location>
        <begin position="324"/>
        <end position="345"/>
    </location>
</feature>
<dbReference type="GO" id="GO:0004930">
    <property type="term" value="F:G protein-coupled receptor activity"/>
    <property type="evidence" value="ECO:0007669"/>
    <property type="project" value="UniProtKB-KW"/>
</dbReference>
<evidence type="ECO:0000256" key="7">
    <source>
        <dbReference type="SAM" id="Phobius"/>
    </source>
</evidence>
<comment type="similarity">
    <text evidence="5">Belongs to the G-protein coupled receptor 1 family.</text>
</comment>
<comment type="caution">
    <text evidence="9">The sequence shown here is derived from an EMBL/GenBank/DDBJ whole genome shotgun (WGS) entry which is preliminary data.</text>
</comment>
<keyword evidence="5" id="KW-0297">G-protein coupled receptor</keyword>
<keyword evidence="3 7" id="KW-1133">Transmembrane helix</keyword>
<protein>
    <recommendedName>
        <fullName evidence="8">G-protein coupled receptors family 1 profile domain-containing protein</fullName>
    </recommendedName>
</protein>
<keyword evidence="10" id="KW-1185">Reference proteome</keyword>
<evidence type="ECO:0000259" key="8">
    <source>
        <dbReference type="PROSITE" id="PS50262"/>
    </source>
</evidence>
<dbReference type="AlphaFoldDB" id="A0A8T0DJZ3"/>
<dbReference type="InterPro" id="IPR017452">
    <property type="entry name" value="GPCR_Rhodpsn_7TM"/>
</dbReference>
<proteinExistence type="inferred from homology"/>
<evidence type="ECO:0000256" key="6">
    <source>
        <dbReference type="SAM" id="MobiDB-lite"/>
    </source>
</evidence>
<dbReference type="Gene3D" id="1.20.1070.10">
    <property type="entry name" value="Rhodopsin 7-helix transmembrane proteins"/>
    <property type="match status" value="1"/>
</dbReference>
<feature type="transmembrane region" description="Helical" evidence="7">
    <location>
        <begin position="241"/>
        <end position="261"/>
    </location>
</feature>
<organism evidence="9 10">
    <name type="scientific">Paragonimus westermani</name>
    <dbReference type="NCBI Taxonomy" id="34504"/>
    <lineage>
        <taxon>Eukaryota</taxon>
        <taxon>Metazoa</taxon>
        <taxon>Spiralia</taxon>
        <taxon>Lophotrochozoa</taxon>
        <taxon>Platyhelminthes</taxon>
        <taxon>Trematoda</taxon>
        <taxon>Digenea</taxon>
        <taxon>Plagiorchiida</taxon>
        <taxon>Troglotremata</taxon>
        <taxon>Troglotrematidae</taxon>
        <taxon>Paragonimus</taxon>
    </lineage>
</organism>
<evidence type="ECO:0000256" key="2">
    <source>
        <dbReference type="ARBA" id="ARBA00022692"/>
    </source>
</evidence>
<dbReference type="PANTHER" id="PTHR45698">
    <property type="entry name" value="TRACE AMINE-ASSOCIATED RECEPTOR 19N-RELATED"/>
    <property type="match status" value="1"/>
</dbReference>
<dbReference type="Pfam" id="PF00001">
    <property type="entry name" value="7tm_1"/>
    <property type="match status" value="1"/>
</dbReference>
<reference evidence="9 10" key="1">
    <citation type="submission" date="2019-07" db="EMBL/GenBank/DDBJ databases">
        <title>Annotation for the trematode Paragonimus westermani.</title>
        <authorList>
            <person name="Choi Y.-J."/>
        </authorList>
    </citation>
    <scope>NUCLEOTIDE SEQUENCE [LARGE SCALE GENOMIC DNA]</scope>
    <source>
        <strain evidence="9">180907_Pwestermani</strain>
    </source>
</reference>
<dbReference type="Proteomes" id="UP000699462">
    <property type="component" value="Unassembled WGS sequence"/>
</dbReference>
<comment type="subcellular location">
    <subcellularLocation>
        <location evidence="1">Membrane</location>
    </subcellularLocation>
</comment>
<dbReference type="PANTHER" id="PTHR45698:SF1">
    <property type="entry name" value="TRACE AMINE-ASSOCIATED RECEPTOR 13C-LIKE"/>
    <property type="match status" value="1"/>
</dbReference>
<evidence type="ECO:0000313" key="10">
    <source>
        <dbReference type="Proteomes" id="UP000699462"/>
    </source>
</evidence>
<dbReference type="InterPro" id="IPR000276">
    <property type="entry name" value="GPCR_Rhodpsn"/>
</dbReference>
<name>A0A8T0DJZ3_9TREM</name>
<keyword evidence="5" id="KW-0675">Receptor</keyword>
<dbReference type="OrthoDB" id="6232294at2759"/>
<feature type="transmembrane region" description="Helical" evidence="7">
    <location>
        <begin position="104"/>
        <end position="125"/>
    </location>
</feature>
<accession>A0A8T0DJZ3</accession>
<dbReference type="PROSITE" id="PS50262">
    <property type="entry name" value="G_PROTEIN_RECEP_F1_2"/>
    <property type="match status" value="1"/>
</dbReference>
<evidence type="ECO:0000256" key="3">
    <source>
        <dbReference type="ARBA" id="ARBA00022989"/>
    </source>
</evidence>
<feature type="domain" description="G-protein coupled receptors family 1 profile" evidence="8">
    <location>
        <begin position="43"/>
        <end position="295"/>
    </location>
</feature>
<feature type="transmembrane region" description="Helical" evidence="7">
    <location>
        <begin position="187"/>
        <end position="220"/>
    </location>
</feature>
<keyword evidence="2 5" id="KW-0812">Transmembrane</keyword>
<gene>
    <name evidence="9" type="ORF">P879_07969</name>
</gene>
<keyword evidence="5" id="KW-0807">Transducer</keyword>
<evidence type="ECO:0000256" key="5">
    <source>
        <dbReference type="RuleBase" id="RU000688"/>
    </source>
</evidence>
<dbReference type="EMBL" id="JTDF01004240">
    <property type="protein sequence ID" value="KAF8567071.1"/>
    <property type="molecule type" value="Genomic_DNA"/>
</dbReference>